<organism evidence="1 2">
    <name type="scientific">Psilocybe cf. subviscida</name>
    <dbReference type="NCBI Taxonomy" id="2480587"/>
    <lineage>
        <taxon>Eukaryota</taxon>
        <taxon>Fungi</taxon>
        <taxon>Dikarya</taxon>
        <taxon>Basidiomycota</taxon>
        <taxon>Agaricomycotina</taxon>
        <taxon>Agaricomycetes</taxon>
        <taxon>Agaricomycetidae</taxon>
        <taxon>Agaricales</taxon>
        <taxon>Agaricineae</taxon>
        <taxon>Strophariaceae</taxon>
        <taxon>Psilocybe</taxon>
    </lineage>
</organism>
<evidence type="ECO:0000313" key="1">
    <source>
        <dbReference type="EMBL" id="KAF5309839.1"/>
    </source>
</evidence>
<sequence length="137" mass="15645">MMRDENVDENPESWYMEGGIIFIDFCTPNIYRRLLFLVRLCPGENIVDSSIWVFIASMIATLDISKAVDDHGSVIEPKAGLGNPIFRIPDQFKSDMCPRSQEARWLFTAAFPIEIDISQPLGSSAQLFSRPTVYEWH</sequence>
<protein>
    <submittedName>
        <fullName evidence="1">Uncharacterized protein</fullName>
    </submittedName>
</protein>
<dbReference type="EMBL" id="JAACJJ010000058">
    <property type="protein sequence ID" value="KAF5309839.1"/>
    <property type="molecule type" value="Genomic_DNA"/>
</dbReference>
<comment type="caution">
    <text evidence="1">The sequence shown here is derived from an EMBL/GenBank/DDBJ whole genome shotgun (WGS) entry which is preliminary data.</text>
</comment>
<keyword evidence="2" id="KW-1185">Reference proteome</keyword>
<dbReference type="AlphaFoldDB" id="A0A8H5ERN0"/>
<name>A0A8H5ERN0_9AGAR</name>
<dbReference type="Proteomes" id="UP000567179">
    <property type="component" value="Unassembled WGS sequence"/>
</dbReference>
<reference evidence="1 2" key="1">
    <citation type="journal article" date="2020" name="ISME J.">
        <title>Uncovering the hidden diversity of litter-decomposition mechanisms in mushroom-forming fungi.</title>
        <authorList>
            <person name="Floudas D."/>
            <person name="Bentzer J."/>
            <person name="Ahren D."/>
            <person name="Johansson T."/>
            <person name="Persson P."/>
            <person name="Tunlid A."/>
        </authorList>
    </citation>
    <scope>NUCLEOTIDE SEQUENCE [LARGE SCALE GENOMIC DNA]</scope>
    <source>
        <strain evidence="1 2">CBS 101986</strain>
    </source>
</reference>
<gene>
    <name evidence="1" type="ORF">D9619_010525</name>
</gene>
<dbReference type="OrthoDB" id="2789670at2759"/>
<accession>A0A8H5ERN0</accession>
<evidence type="ECO:0000313" key="2">
    <source>
        <dbReference type="Proteomes" id="UP000567179"/>
    </source>
</evidence>
<proteinExistence type="predicted"/>